<gene>
    <name evidence="2" type="ORF">SISNIDRAFT_43086</name>
</gene>
<name>A0A164VT15_9AGAM</name>
<feature type="region of interest" description="Disordered" evidence="1">
    <location>
        <begin position="490"/>
        <end position="565"/>
    </location>
</feature>
<proteinExistence type="predicted"/>
<feature type="compositionally biased region" description="Polar residues" evidence="1">
    <location>
        <begin position="348"/>
        <end position="372"/>
    </location>
</feature>
<feature type="compositionally biased region" description="Basic and acidic residues" evidence="1">
    <location>
        <begin position="332"/>
        <end position="347"/>
    </location>
</feature>
<feature type="region of interest" description="Disordered" evidence="1">
    <location>
        <begin position="326"/>
        <end position="405"/>
    </location>
</feature>
<feature type="region of interest" description="Disordered" evidence="1">
    <location>
        <begin position="22"/>
        <end position="43"/>
    </location>
</feature>
<feature type="compositionally biased region" description="Acidic residues" evidence="1">
    <location>
        <begin position="520"/>
        <end position="542"/>
    </location>
</feature>
<protein>
    <submittedName>
        <fullName evidence="2">Uncharacterized protein</fullName>
    </submittedName>
</protein>
<evidence type="ECO:0000256" key="1">
    <source>
        <dbReference type="SAM" id="MobiDB-lite"/>
    </source>
</evidence>
<evidence type="ECO:0000313" key="3">
    <source>
        <dbReference type="Proteomes" id="UP000076722"/>
    </source>
</evidence>
<keyword evidence="3" id="KW-1185">Reference proteome</keyword>
<feature type="compositionally biased region" description="Acidic residues" evidence="1">
    <location>
        <begin position="107"/>
        <end position="116"/>
    </location>
</feature>
<feature type="compositionally biased region" description="Polar residues" evidence="1">
    <location>
        <begin position="227"/>
        <end position="236"/>
    </location>
</feature>
<feature type="region of interest" description="Disordered" evidence="1">
    <location>
        <begin position="227"/>
        <end position="250"/>
    </location>
</feature>
<accession>A0A164VT15</accession>
<organism evidence="2 3">
    <name type="scientific">Sistotremastrum niveocremeum HHB9708</name>
    <dbReference type="NCBI Taxonomy" id="1314777"/>
    <lineage>
        <taxon>Eukaryota</taxon>
        <taxon>Fungi</taxon>
        <taxon>Dikarya</taxon>
        <taxon>Basidiomycota</taxon>
        <taxon>Agaricomycotina</taxon>
        <taxon>Agaricomycetes</taxon>
        <taxon>Sistotremastrales</taxon>
        <taxon>Sistotremastraceae</taxon>
        <taxon>Sertulicium</taxon>
        <taxon>Sertulicium niveocremeum</taxon>
    </lineage>
</organism>
<dbReference type="EMBL" id="KV419404">
    <property type="protein sequence ID" value="KZS94439.1"/>
    <property type="molecule type" value="Genomic_DNA"/>
</dbReference>
<dbReference type="Proteomes" id="UP000076722">
    <property type="component" value="Unassembled WGS sequence"/>
</dbReference>
<evidence type="ECO:0000313" key="2">
    <source>
        <dbReference type="EMBL" id="KZS94439.1"/>
    </source>
</evidence>
<sequence length="565" mass="60911">MFRETSPVFEVPEIASLRKVKPLPKRRRMADPTYGLGDFSLSPSLDDTAATELSNELSMPGQFPTAMDIQDYFVSTAFGTPDLSKRDYELQNLGNSDYSSPPGFGEREEEEQADTDYVDHLQQTGNTKKRKEGGELDSSESLDPSAEPPGEGHTLSLTDDPSGTAGALINTTPRYNKISAIARAGIQRKELVKNRRKQLTNVLGVLSHNDAMALDQALSSQYPFSNLSITGDSNTQSKERPSKRLARRTGRVKGRAFSSLMAATWEGDEPMAFPQCDFTFVCASATANRLIGIRDEVAALQSRFEGELQRQRQAAKLAAAAEAQRQAAAAHAQKESAAKKATGRLDETSSASANASGEAQTNGSPLTTSNATRAKGSKKKKRSALANASNPHHLKNYVPSRLPHSASSNAAAAQAAANAQNLLWPLPISFLSADVAPRRNKKAGTAVSNPPSAQLTSPHEEWICAFCEYDLFYGQETNFRKAVRSRKKILGRRRRAREKAAATASGVKKNKTPVAAPAVDGEDEGEGDEGEVYVRDGDEEASEGGVGGGRREREKVLTGGTNTVH</sequence>
<feature type="region of interest" description="Disordered" evidence="1">
    <location>
        <begin position="92"/>
        <end position="170"/>
    </location>
</feature>
<dbReference type="OrthoDB" id="2507488at2759"/>
<reference evidence="2 3" key="1">
    <citation type="journal article" date="2016" name="Mol. Biol. Evol.">
        <title>Comparative Genomics of Early-Diverging Mushroom-Forming Fungi Provides Insights into the Origins of Lignocellulose Decay Capabilities.</title>
        <authorList>
            <person name="Nagy L.G."/>
            <person name="Riley R."/>
            <person name="Tritt A."/>
            <person name="Adam C."/>
            <person name="Daum C."/>
            <person name="Floudas D."/>
            <person name="Sun H."/>
            <person name="Yadav J.S."/>
            <person name="Pangilinan J."/>
            <person name="Larsson K.H."/>
            <person name="Matsuura K."/>
            <person name="Barry K."/>
            <person name="Labutti K."/>
            <person name="Kuo R."/>
            <person name="Ohm R.A."/>
            <person name="Bhattacharya S.S."/>
            <person name="Shirouzu T."/>
            <person name="Yoshinaga Y."/>
            <person name="Martin F.M."/>
            <person name="Grigoriev I.V."/>
            <person name="Hibbett D.S."/>
        </authorList>
    </citation>
    <scope>NUCLEOTIDE SEQUENCE [LARGE SCALE GENOMIC DNA]</scope>
    <source>
        <strain evidence="2 3">HHB9708</strain>
    </source>
</reference>
<dbReference type="AlphaFoldDB" id="A0A164VT15"/>